<accession>A0AAN7BZY7</accession>
<feature type="non-terminal residue" evidence="2">
    <location>
        <position position="1"/>
    </location>
</feature>
<dbReference type="EMBL" id="MU860898">
    <property type="protein sequence ID" value="KAK4232776.1"/>
    <property type="molecule type" value="Genomic_DNA"/>
</dbReference>
<dbReference type="Proteomes" id="UP001303760">
    <property type="component" value="Unassembled WGS sequence"/>
</dbReference>
<dbReference type="AlphaFoldDB" id="A0AAN7BZY7"/>
<reference evidence="2" key="2">
    <citation type="submission" date="2023-05" db="EMBL/GenBank/DDBJ databases">
        <authorList>
            <consortium name="Lawrence Berkeley National Laboratory"/>
            <person name="Steindorff A."/>
            <person name="Hensen N."/>
            <person name="Bonometti L."/>
            <person name="Westerberg I."/>
            <person name="Brannstrom I.O."/>
            <person name="Guillou S."/>
            <person name="Cros-Aarteil S."/>
            <person name="Calhoun S."/>
            <person name="Haridas S."/>
            <person name="Kuo A."/>
            <person name="Mondo S."/>
            <person name="Pangilinan J."/>
            <person name="Riley R."/>
            <person name="Labutti K."/>
            <person name="Andreopoulos B."/>
            <person name="Lipzen A."/>
            <person name="Chen C."/>
            <person name="Yanf M."/>
            <person name="Daum C."/>
            <person name="Ng V."/>
            <person name="Clum A."/>
            <person name="Ohm R."/>
            <person name="Martin F."/>
            <person name="Silar P."/>
            <person name="Natvig D."/>
            <person name="Lalanne C."/>
            <person name="Gautier V."/>
            <person name="Ament-Velasquez S.L."/>
            <person name="Kruys A."/>
            <person name="Hutchinson M.I."/>
            <person name="Powell A.J."/>
            <person name="Barry K."/>
            <person name="Miller A.N."/>
            <person name="Grigoriev I.V."/>
            <person name="Debuchy R."/>
            <person name="Gladieux P."/>
            <person name="Thoren M.H."/>
            <person name="Johannesson H."/>
        </authorList>
    </citation>
    <scope>NUCLEOTIDE SEQUENCE</scope>
    <source>
        <strain evidence="2">CBS 532.94</strain>
    </source>
</reference>
<feature type="compositionally biased region" description="Basic residues" evidence="1">
    <location>
        <begin position="105"/>
        <end position="116"/>
    </location>
</feature>
<sequence length="116" mass="13697">QFECSSWKWGRFRKQCNKENRIGETCGLKLVFSTRFEARDCGACTKIAKMRRRLSKMTADIERWRREGNCPVTVEKTEREATALRGAISHLWKQHLEGQFGGSQPRHRTNRNNRQR</sequence>
<evidence type="ECO:0000313" key="3">
    <source>
        <dbReference type="Proteomes" id="UP001303760"/>
    </source>
</evidence>
<evidence type="ECO:0000256" key="1">
    <source>
        <dbReference type="SAM" id="MobiDB-lite"/>
    </source>
</evidence>
<reference evidence="2" key="1">
    <citation type="journal article" date="2023" name="Mol. Phylogenet. Evol.">
        <title>Genome-scale phylogeny and comparative genomics of the fungal order Sordariales.</title>
        <authorList>
            <person name="Hensen N."/>
            <person name="Bonometti L."/>
            <person name="Westerberg I."/>
            <person name="Brannstrom I.O."/>
            <person name="Guillou S."/>
            <person name="Cros-Aarteil S."/>
            <person name="Calhoun S."/>
            <person name="Haridas S."/>
            <person name="Kuo A."/>
            <person name="Mondo S."/>
            <person name="Pangilinan J."/>
            <person name="Riley R."/>
            <person name="LaButti K."/>
            <person name="Andreopoulos B."/>
            <person name="Lipzen A."/>
            <person name="Chen C."/>
            <person name="Yan M."/>
            <person name="Daum C."/>
            <person name="Ng V."/>
            <person name="Clum A."/>
            <person name="Steindorff A."/>
            <person name="Ohm R.A."/>
            <person name="Martin F."/>
            <person name="Silar P."/>
            <person name="Natvig D.O."/>
            <person name="Lalanne C."/>
            <person name="Gautier V."/>
            <person name="Ament-Velasquez S.L."/>
            <person name="Kruys A."/>
            <person name="Hutchinson M.I."/>
            <person name="Powell A.J."/>
            <person name="Barry K."/>
            <person name="Miller A.N."/>
            <person name="Grigoriev I.V."/>
            <person name="Debuchy R."/>
            <person name="Gladieux P."/>
            <person name="Hiltunen Thoren M."/>
            <person name="Johannesson H."/>
        </authorList>
    </citation>
    <scope>NUCLEOTIDE SEQUENCE</scope>
    <source>
        <strain evidence="2">CBS 532.94</strain>
    </source>
</reference>
<proteinExistence type="predicted"/>
<evidence type="ECO:0000313" key="2">
    <source>
        <dbReference type="EMBL" id="KAK4232776.1"/>
    </source>
</evidence>
<protein>
    <submittedName>
        <fullName evidence="2">Uncharacterized protein</fullName>
    </submittedName>
</protein>
<gene>
    <name evidence="2" type="ORF">C8A03DRAFT_20001</name>
</gene>
<feature type="region of interest" description="Disordered" evidence="1">
    <location>
        <begin position="96"/>
        <end position="116"/>
    </location>
</feature>
<comment type="caution">
    <text evidence="2">The sequence shown here is derived from an EMBL/GenBank/DDBJ whole genome shotgun (WGS) entry which is preliminary data.</text>
</comment>
<name>A0AAN7BZY7_9PEZI</name>
<organism evidence="2 3">
    <name type="scientific">Achaetomium macrosporum</name>
    <dbReference type="NCBI Taxonomy" id="79813"/>
    <lineage>
        <taxon>Eukaryota</taxon>
        <taxon>Fungi</taxon>
        <taxon>Dikarya</taxon>
        <taxon>Ascomycota</taxon>
        <taxon>Pezizomycotina</taxon>
        <taxon>Sordariomycetes</taxon>
        <taxon>Sordariomycetidae</taxon>
        <taxon>Sordariales</taxon>
        <taxon>Chaetomiaceae</taxon>
        <taxon>Achaetomium</taxon>
    </lineage>
</organism>
<keyword evidence="3" id="KW-1185">Reference proteome</keyword>